<dbReference type="SUPFAM" id="SSF54292">
    <property type="entry name" value="2Fe-2S ferredoxin-like"/>
    <property type="match status" value="1"/>
</dbReference>
<evidence type="ECO:0000256" key="1">
    <source>
        <dbReference type="ARBA" id="ARBA00010914"/>
    </source>
</evidence>
<dbReference type="GO" id="GO:0140647">
    <property type="term" value="P:P450-containing electron transport chain"/>
    <property type="evidence" value="ECO:0007669"/>
    <property type="project" value="InterPro"/>
</dbReference>
<dbReference type="CDD" id="cd00207">
    <property type="entry name" value="fer2"/>
    <property type="match status" value="1"/>
</dbReference>
<dbReference type="GO" id="GO:0046872">
    <property type="term" value="F:metal ion binding"/>
    <property type="evidence" value="ECO:0007669"/>
    <property type="project" value="UniProtKB-KW"/>
</dbReference>
<dbReference type="InterPro" id="IPR012675">
    <property type="entry name" value="Beta-grasp_dom_sf"/>
</dbReference>
<dbReference type="PANTHER" id="PTHR23426">
    <property type="entry name" value="FERREDOXIN/ADRENODOXIN"/>
    <property type="match status" value="1"/>
</dbReference>
<proteinExistence type="inferred from homology"/>
<dbReference type="Gene3D" id="3.10.20.30">
    <property type="match status" value="1"/>
</dbReference>
<dbReference type="OrthoDB" id="9799640at2"/>
<reference evidence="8 9" key="1">
    <citation type="submission" date="2016-10" db="EMBL/GenBank/DDBJ databases">
        <authorList>
            <person name="de Groot N.N."/>
        </authorList>
    </citation>
    <scope>NUCLEOTIDE SEQUENCE [LARGE SCALE GENOMIC DNA]</scope>
    <source>
        <strain evidence="8 9">NE2</strain>
    </source>
</reference>
<dbReference type="PANTHER" id="PTHR23426:SF65">
    <property type="entry name" value="FERREDOXIN-2, MITOCHONDRIAL"/>
    <property type="match status" value="1"/>
</dbReference>
<keyword evidence="4" id="KW-0408">Iron</keyword>
<evidence type="ECO:0000256" key="5">
    <source>
        <dbReference type="ARBA" id="ARBA00023014"/>
    </source>
</evidence>
<organism evidence="8 9">
    <name type="scientific">Methylocapsa palsarum</name>
    <dbReference type="NCBI Taxonomy" id="1612308"/>
    <lineage>
        <taxon>Bacteria</taxon>
        <taxon>Pseudomonadati</taxon>
        <taxon>Pseudomonadota</taxon>
        <taxon>Alphaproteobacteria</taxon>
        <taxon>Hyphomicrobiales</taxon>
        <taxon>Beijerinckiaceae</taxon>
        <taxon>Methylocapsa</taxon>
    </lineage>
</organism>
<dbReference type="GO" id="GO:0051537">
    <property type="term" value="F:2 iron, 2 sulfur cluster binding"/>
    <property type="evidence" value="ECO:0007669"/>
    <property type="project" value="UniProtKB-KW"/>
</dbReference>
<keyword evidence="5" id="KW-0411">Iron-sulfur</keyword>
<dbReference type="InterPro" id="IPR036010">
    <property type="entry name" value="2Fe-2S_ferredoxin-like_sf"/>
</dbReference>
<gene>
    <name evidence="8" type="ORF">SAMN05444581_11146</name>
</gene>
<evidence type="ECO:0000313" key="8">
    <source>
        <dbReference type="EMBL" id="SFK58587.1"/>
    </source>
</evidence>
<dbReference type="RefSeq" id="WP_091683088.1">
    <property type="nucleotide sequence ID" value="NZ_FOSN01000011.1"/>
</dbReference>
<keyword evidence="2" id="KW-0001">2Fe-2S</keyword>
<dbReference type="Pfam" id="PF00111">
    <property type="entry name" value="Fer2"/>
    <property type="match status" value="1"/>
</dbReference>
<dbReference type="STRING" id="1612308.SAMN05444581_11146"/>
<evidence type="ECO:0000256" key="4">
    <source>
        <dbReference type="ARBA" id="ARBA00023004"/>
    </source>
</evidence>
<keyword evidence="9" id="KW-1185">Reference proteome</keyword>
<protein>
    <submittedName>
        <fullName evidence="8">Ferredoxin, 2Fe-2S</fullName>
    </submittedName>
</protein>
<sequence length="109" mass="11735">MAGFTLETRTGGQIEIVGKDGVSLMKLIRRAGVEELTAQCGGGCACASCHVYVTWPKGVAAAKTELGEARMLSTANHRRISSRLACQIKFEANLDGMRVCIAPEDMDRF</sequence>
<comment type="cofactor">
    <cofactor evidence="6">
        <name>[2Fe-2S] cluster</name>
        <dbReference type="ChEBI" id="CHEBI:190135"/>
    </cofactor>
</comment>
<evidence type="ECO:0000256" key="6">
    <source>
        <dbReference type="ARBA" id="ARBA00034078"/>
    </source>
</evidence>
<evidence type="ECO:0000256" key="2">
    <source>
        <dbReference type="ARBA" id="ARBA00022714"/>
    </source>
</evidence>
<evidence type="ECO:0000256" key="3">
    <source>
        <dbReference type="ARBA" id="ARBA00022723"/>
    </source>
</evidence>
<dbReference type="AlphaFoldDB" id="A0A1I4ARK1"/>
<name>A0A1I4ARK1_9HYPH</name>
<dbReference type="InterPro" id="IPR001055">
    <property type="entry name" value="Adrenodoxin-like"/>
</dbReference>
<feature type="domain" description="2Fe-2S ferredoxin-type" evidence="7">
    <location>
        <begin position="2"/>
        <end position="105"/>
    </location>
</feature>
<evidence type="ECO:0000259" key="7">
    <source>
        <dbReference type="PROSITE" id="PS51085"/>
    </source>
</evidence>
<dbReference type="Proteomes" id="UP000198755">
    <property type="component" value="Unassembled WGS sequence"/>
</dbReference>
<dbReference type="InterPro" id="IPR001041">
    <property type="entry name" value="2Fe-2S_ferredoxin-type"/>
</dbReference>
<dbReference type="PROSITE" id="PS51085">
    <property type="entry name" value="2FE2S_FER_2"/>
    <property type="match status" value="1"/>
</dbReference>
<keyword evidence="3" id="KW-0479">Metal-binding</keyword>
<evidence type="ECO:0000313" key="9">
    <source>
        <dbReference type="Proteomes" id="UP000198755"/>
    </source>
</evidence>
<dbReference type="EMBL" id="FOSN01000011">
    <property type="protein sequence ID" value="SFK58587.1"/>
    <property type="molecule type" value="Genomic_DNA"/>
</dbReference>
<dbReference type="GO" id="GO:0009055">
    <property type="term" value="F:electron transfer activity"/>
    <property type="evidence" value="ECO:0007669"/>
    <property type="project" value="TreeGrafter"/>
</dbReference>
<comment type="similarity">
    <text evidence="1">Belongs to the adrenodoxin/putidaredoxin family.</text>
</comment>
<accession>A0A1I4ARK1</accession>